<dbReference type="SUPFAM" id="SSF143034">
    <property type="entry name" value="L35p-like"/>
    <property type="match status" value="1"/>
</dbReference>
<reference evidence="1" key="1">
    <citation type="submission" date="2021-06" db="EMBL/GenBank/DDBJ databases">
        <authorList>
            <person name="Kallberg Y."/>
            <person name="Tangrot J."/>
            <person name="Rosling A."/>
        </authorList>
    </citation>
    <scope>NUCLEOTIDE SEQUENCE</scope>
    <source>
        <strain evidence="1">MT106</strain>
    </source>
</reference>
<evidence type="ECO:0000313" key="1">
    <source>
        <dbReference type="EMBL" id="CAG8434951.1"/>
    </source>
</evidence>
<gene>
    <name evidence="1" type="ORF">AGERDE_LOCUS444</name>
</gene>
<dbReference type="Proteomes" id="UP000789831">
    <property type="component" value="Unassembled WGS sequence"/>
</dbReference>
<protein>
    <submittedName>
        <fullName evidence="1">7704_t:CDS:1</fullName>
    </submittedName>
</protein>
<evidence type="ECO:0000313" key="2">
    <source>
        <dbReference type="Proteomes" id="UP000789831"/>
    </source>
</evidence>
<proteinExistence type="predicted"/>
<comment type="caution">
    <text evidence="1">The sequence shown here is derived from an EMBL/GenBank/DDBJ whole genome shotgun (WGS) entry which is preliminary data.</text>
</comment>
<keyword evidence="2" id="KW-1185">Reference proteome</keyword>
<sequence>MTILSTFPICRDITNAALSIPVASLSSLSKIFSSSNSCAITKTRNVAELSTLMLMNIKKRSIVSLTPNSLLSSISLSSFNKTNNNNDNWCKLIPVRHASYRKLKTHTGTKKRQRLRTGKQHLNTGVSRSRLRRLLKPAFANRTQRSRLLRLMPYSKTIKKMRRLSPVEIFSNVNAR</sequence>
<dbReference type="InterPro" id="IPR037229">
    <property type="entry name" value="Ribosomal_bL35_sf"/>
</dbReference>
<dbReference type="OrthoDB" id="162638at2759"/>
<dbReference type="EMBL" id="CAJVPL010000022">
    <property type="protein sequence ID" value="CAG8434951.1"/>
    <property type="molecule type" value="Genomic_DNA"/>
</dbReference>
<dbReference type="AlphaFoldDB" id="A0A9N8V2K7"/>
<organism evidence="1 2">
    <name type="scientific">Ambispora gerdemannii</name>
    <dbReference type="NCBI Taxonomy" id="144530"/>
    <lineage>
        <taxon>Eukaryota</taxon>
        <taxon>Fungi</taxon>
        <taxon>Fungi incertae sedis</taxon>
        <taxon>Mucoromycota</taxon>
        <taxon>Glomeromycotina</taxon>
        <taxon>Glomeromycetes</taxon>
        <taxon>Archaeosporales</taxon>
        <taxon>Ambisporaceae</taxon>
        <taxon>Ambispora</taxon>
    </lineage>
</organism>
<dbReference type="Gene3D" id="4.10.410.60">
    <property type="match status" value="1"/>
</dbReference>
<accession>A0A9N8V2K7</accession>
<name>A0A9N8V2K7_9GLOM</name>